<gene>
    <name evidence="1" type="ORF">PoB_007264000</name>
</gene>
<evidence type="ECO:0000313" key="1">
    <source>
        <dbReference type="EMBL" id="GFO46135.1"/>
    </source>
</evidence>
<dbReference type="Proteomes" id="UP000735302">
    <property type="component" value="Unassembled WGS sequence"/>
</dbReference>
<dbReference type="AlphaFoldDB" id="A0AAV4DPS1"/>
<evidence type="ECO:0000313" key="2">
    <source>
        <dbReference type="Proteomes" id="UP000735302"/>
    </source>
</evidence>
<protein>
    <submittedName>
        <fullName evidence="1">Uncharacterized protein</fullName>
    </submittedName>
</protein>
<sequence length="107" mass="11717">MRGHLMAPSFSLSNRATDIRPGSKAQRVALTLRQDESRSRLVVLSHQRNRVFSNIYCEHVNTAVSSVGFRLEGNKDGCSGRQVYSKTAEASLSEDGDTESAIEACTV</sequence>
<dbReference type="EMBL" id="BLXT01008169">
    <property type="protein sequence ID" value="GFO46135.1"/>
    <property type="molecule type" value="Genomic_DNA"/>
</dbReference>
<accession>A0AAV4DPS1</accession>
<organism evidence="1 2">
    <name type="scientific">Plakobranchus ocellatus</name>
    <dbReference type="NCBI Taxonomy" id="259542"/>
    <lineage>
        <taxon>Eukaryota</taxon>
        <taxon>Metazoa</taxon>
        <taxon>Spiralia</taxon>
        <taxon>Lophotrochozoa</taxon>
        <taxon>Mollusca</taxon>
        <taxon>Gastropoda</taxon>
        <taxon>Heterobranchia</taxon>
        <taxon>Euthyneura</taxon>
        <taxon>Panpulmonata</taxon>
        <taxon>Sacoglossa</taxon>
        <taxon>Placobranchoidea</taxon>
        <taxon>Plakobranchidae</taxon>
        <taxon>Plakobranchus</taxon>
    </lineage>
</organism>
<reference evidence="1 2" key="1">
    <citation type="journal article" date="2021" name="Elife">
        <title>Chloroplast acquisition without the gene transfer in kleptoplastic sea slugs, Plakobranchus ocellatus.</title>
        <authorList>
            <person name="Maeda T."/>
            <person name="Takahashi S."/>
            <person name="Yoshida T."/>
            <person name="Shimamura S."/>
            <person name="Takaki Y."/>
            <person name="Nagai Y."/>
            <person name="Toyoda A."/>
            <person name="Suzuki Y."/>
            <person name="Arimoto A."/>
            <person name="Ishii H."/>
            <person name="Satoh N."/>
            <person name="Nishiyama T."/>
            <person name="Hasebe M."/>
            <person name="Maruyama T."/>
            <person name="Minagawa J."/>
            <person name="Obokata J."/>
            <person name="Shigenobu S."/>
        </authorList>
    </citation>
    <scope>NUCLEOTIDE SEQUENCE [LARGE SCALE GENOMIC DNA]</scope>
</reference>
<keyword evidence="2" id="KW-1185">Reference proteome</keyword>
<proteinExistence type="predicted"/>
<comment type="caution">
    <text evidence="1">The sequence shown here is derived from an EMBL/GenBank/DDBJ whole genome shotgun (WGS) entry which is preliminary data.</text>
</comment>
<name>A0AAV4DPS1_9GAST</name>